<feature type="chain" id="PRO_5045951165" description="ABC transporter substrate-binding protein" evidence="4">
    <location>
        <begin position="33"/>
        <end position="442"/>
    </location>
</feature>
<evidence type="ECO:0000256" key="4">
    <source>
        <dbReference type="SAM" id="SignalP"/>
    </source>
</evidence>
<keyword evidence="2" id="KW-0813">Transport</keyword>
<dbReference type="InterPro" id="IPR006059">
    <property type="entry name" value="SBP"/>
</dbReference>
<sequence>MWSSKFLNEGTVCMFKKSKVWFVLLVLPLVLAACGSDGNDPAPGSSNGSSGEAASPSGEITVWAHPYVSEEKAGEMKAFWDSVIQAYNAKFPDVKVKFEEIPWKDREQKILTALSSGTGPDVFYQIPDQVPQFANQGVLAPLDDYLTDDDLADFNEGALKAGNVDGKQYALPILQETQTLIYNADIVKDIGEDPANLPTTWDEFNAWAEKAAAKGYYARDFAGAEACCNATLYPLLWQKGGDVLAEDGSVILDNEAGVATFQYIKDMYDKKWIPADSVSNKDQFPEFLSGKMMAIWGSGYTLTVLNEEKINYVIGEPLTDRTKATFGTVGMFVVSDKSKNKEAAAEFVKLLTDTENQKTFNKLTNYIPTRKSAASIHDGDEAMKKMTAIASVSRAGIVSPVARTIMPKIQAEIAAMLEGGKTPQEAASAAAAAVRDELAKVK</sequence>
<dbReference type="PROSITE" id="PS51257">
    <property type="entry name" value="PROKAR_LIPOPROTEIN"/>
    <property type="match status" value="1"/>
</dbReference>
<organism evidence="5 6">
    <name type="scientific">Paenibacillus cisolokensis</name>
    <dbReference type="NCBI Taxonomy" id="1658519"/>
    <lineage>
        <taxon>Bacteria</taxon>
        <taxon>Bacillati</taxon>
        <taxon>Bacillota</taxon>
        <taxon>Bacilli</taxon>
        <taxon>Bacillales</taxon>
        <taxon>Paenibacillaceae</taxon>
        <taxon>Paenibacillus</taxon>
    </lineage>
</organism>
<keyword evidence="3 4" id="KW-0732">Signal</keyword>
<evidence type="ECO:0000313" key="5">
    <source>
        <dbReference type="EMBL" id="GIQ66944.1"/>
    </source>
</evidence>
<accession>A0ABQ4NFC4</accession>
<comment type="similarity">
    <text evidence="1">Belongs to the bacterial solute-binding protein 1 family.</text>
</comment>
<gene>
    <name evidence="5" type="ORF">PACILC2_55120</name>
</gene>
<evidence type="ECO:0008006" key="7">
    <source>
        <dbReference type="Google" id="ProtNLM"/>
    </source>
</evidence>
<feature type="signal peptide" evidence="4">
    <location>
        <begin position="1"/>
        <end position="32"/>
    </location>
</feature>
<evidence type="ECO:0000256" key="2">
    <source>
        <dbReference type="ARBA" id="ARBA00022448"/>
    </source>
</evidence>
<evidence type="ECO:0000256" key="3">
    <source>
        <dbReference type="ARBA" id="ARBA00022729"/>
    </source>
</evidence>
<name>A0ABQ4NFC4_9BACL</name>
<protein>
    <recommendedName>
        <fullName evidence="7">ABC transporter substrate-binding protein</fullName>
    </recommendedName>
</protein>
<evidence type="ECO:0000313" key="6">
    <source>
        <dbReference type="Proteomes" id="UP000680304"/>
    </source>
</evidence>
<reference evidence="5 6" key="1">
    <citation type="submission" date="2021-04" db="EMBL/GenBank/DDBJ databases">
        <title>Draft genome sequence of Paenibacillus cisolokensis, LC2-13A.</title>
        <authorList>
            <person name="Uke A."/>
            <person name="Chhe C."/>
            <person name="Baramee S."/>
            <person name="Kosugi A."/>
        </authorList>
    </citation>
    <scope>NUCLEOTIDE SEQUENCE [LARGE SCALE GENOMIC DNA]</scope>
    <source>
        <strain evidence="5 6">LC2-13A</strain>
    </source>
</reference>
<dbReference type="PANTHER" id="PTHR30061:SF50">
    <property type="entry name" value="MALTOSE_MALTODEXTRIN-BINDING PERIPLASMIC PROTEIN"/>
    <property type="match status" value="1"/>
</dbReference>
<dbReference type="CDD" id="cd13585">
    <property type="entry name" value="PBP2_TMBP_like"/>
    <property type="match status" value="1"/>
</dbReference>
<proteinExistence type="inferred from homology"/>
<dbReference type="PANTHER" id="PTHR30061">
    <property type="entry name" value="MALTOSE-BINDING PERIPLASMIC PROTEIN"/>
    <property type="match status" value="1"/>
</dbReference>
<dbReference type="RefSeq" id="WP_244863833.1">
    <property type="nucleotide sequence ID" value="NZ_BOVJ01000230.1"/>
</dbReference>
<dbReference type="Gene3D" id="3.40.190.10">
    <property type="entry name" value="Periplasmic binding protein-like II"/>
    <property type="match status" value="1"/>
</dbReference>
<dbReference type="Proteomes" id="UP000680304">
    <property type="component" value="Unassembled WGS sequence"/>
</dbReference>
<keyword evidence="6" id="KW-1185">Reference proteome</keyword>
<dbReference type="Pfam" id="PF13416">
    <property type="entry name" value="SBP_bac_8"/>
    <property type="match status" value="1"/>
</dbReference>
<dbReference type="EMBL" id="BOVJ01000230">
    <property type="protein sequence ID" value="GIQ66944.1"/>
    <property type="molecule type" value="Genomic_DNA"/>
</dbReference>
<comment type="caution">
    <text evidence="5">The sequence shown here is derived from an EMBL/GenBank/DDBJ whole genome shotgun (WGS) entry which is preliminary data.</text>
</comment>
<dbReference type="SUPFAM" id="SSF53850">
    <property type="entry name" value="Periplasmic binding protein-like II"/>
    <property type="match status" value="1"/>
</dbReference>
<evidence type="ECO:0000256" key="1">
    <source>
        <dbReference type="ARBA" id="ARBA00008520"/>
    </source>
</evidence>